<sequence>PSDFPTWIALWIMDKCDESDIFTGQVKDLDISRSTYNNAQKMRAAMSHRFGQHYGLGTQPWTENPSKPGRYIGNPSLSVTVSQYMISLQRRKARAGEVVTSARAMDEATMHHLWEFACTTPEKPYGQTSCKRKAEDPTEWAGYVICMMLYLLYLVSMTCLLWYDEALRITWADVVFQVKDSTVKNCWLDVSPELFTGHPKPEDFRVKLNLPFRKTHQYGGEHFNGTFMQPLTLPGQQSPHFISMLDHISHGCVLCELLLCGGNLQEEGP</sequence>
<reference evidence="3" key="2">
    <citation type="submission" date="2015-01" db="EMBL/GenBank/DDBJ databases">
        <title>Evolutionary Origins and Diversification of the Mycorrhizal Mutualists.</title>
        <authorList>
            <consortium name="DOE Joint Genome Institute"/>
            <consortium name="Mycorrhizal Genomics Consortium"/>
            <person name="Kohler A."/>
            <person name="Kuo A."/>
            <person name="Nagy L.G."/>
            <person name="Floudas D."/>
            <person name="Copeland A."/>
            <person name="Barry K.W."/>
            <person name="Cichocki N."/>
            <person name="Veneault-Fourrey C."/>
            <person name="LaButti K."/>
            <person name="Lindquist E.A."/>
            <person name="Lipzen A."/>
            <person name="Lundell T."/>
            <person name="Morin E."/>
            <person name="Murat C."/>
            <person name="Riley R."/>
            <person name="Ohm R."/>
            <person name="Sun H."/>
            <person name="Tunlid A."/>
            <person name="Henrissat B."/>
            <person name="Grigoriev I.V."/>
            <person name="Hibbett D.S."/>
            <person name="Martin F."/>
        </authorList>
    </citation>
    <scope>NUCLEOTIDE SEQUENCE [LARGE SCALE GENOMIC DNA]</scope>
    <source>
        <strain evidence="3">ATCC 200175</strain>
    </source>
</reference>
<dbReference type="HOGENOM" id="CLU_1036477_0_0_1"/>
<keyword evidence="1" id="KW-0472">Membrane</keyword>
<evidence type="ECO:0000313" key="3">
    <source>
        <dbReference type="Proteomes" id="UP000053647"/>
    </source>
</evidence>
<accession>A0A0C9T4C6</accession>
<protein>
    <submittedName>
        <fullName evidence="2">Uncharacterized protein</fullName>
    </submittedName>
</protein>
<dbReference type="Proteomes" id="UP000053647">
    <property type="component" value="Unassembled WGS sequence"/>
</dbReference>
<feature type="non-terminal residue" evidence="2">
    <location>
        <position position="1"/>
    </location>
</feature>
<dbReference type="OrthoDB" id="3163890at2759"/>
<evidence type="ECO:0000256" key="1">
    <source>
        <dbReference type="SAM" id="Phobius"/>
    </source>
</evidence>
<proteinExistence type="predicted"/>
<organism evidence="2 3">
    <name type="scientific">Paxillus involutus ATCC 200175</name>
    <dbReference type="NCBI Taxonomy" id="664439"/>
    <lineage>
        <taxon>Eukaryota</taxon>
        <taxon>Fungi</taxon>
        <taxon>Dikarya</taxon>
        <taxon>Basidiomycota</taxon>
        <taxon>Agaricomycotina</taxon>
        <taxon>Agaricomycetes</taxon>
        <taxon>Agaricomycetidae</taxon>
        <taxon>Boletales</taxon>
        <taxon>Paxilineae</taxon>
        <taxon>Paxillaceae</taxon>
        <taxon>Paxillus</taxon>
    </lineage>
</organism>
<gene>
    <name evidence="2" type="ORF">PAXINDRAFT_92332</name>
</gene>
<keyword evidence="3" id="KW-1185">Reference proteome</keyword>
<reference evidence="2 3" key="1">
    <citation type="submission" date="2014-06" db="EMBL/GenBank/DDBJ databases">
        <authorList>
            <consortium name="DOE Joint Genome Institute"/>
            <person name="Kuo A."/>
            <person name="Kohler A."/>
            <person name="Nagy L.G."/>
            <person name="Floudas D."/>
            <person name="Copeland A."/>
            <person name="Barry K.W."/>
            <person name="Cichocki N."/>
            <person name="Veneault-Fourrey C."/>
            <person name="LaButti K."/>
            <person name="Lindquist E.A."/>
            <person name="Lipzen A."/>
            <person name="Lundell T."/>
            <person name="Morin E."/>
            <person name="Murat C."/>
            <person name="Sun H."/>
            <person name="Tunlid A."/>
            <person name="Henrissat B."/>
            <person name="Grigoriev I.V."/>
            <person name="Hibbett D.S."/>
            <person name="Martin F."/>
            <person name="Nordberg H.P."/>
            <person name="Cantor M.N."/>
            <person name="Hua S.X."/>
        </authorList>
    </citation>
    <scope>NUCLEOTIDE SEQUENCE [LARGE SCALE GENOMIC DNA]</scope>
    <source>
        <strain evidence="2 3">ATCC 200175</strain>
    </source>
</reference>
<keyword evidence="1" id="KW-0812">Transmembrane</keyword>
<evidence type="ECO:0000313" key="2">
    <source>
        <dbReference type="EMBL" id="KIJ06233.1"/>
    </source>
</evidence>
<feature type="transmembrane region" description="Helical" evidence="1">
    <location>
        <begin position="140"/>
        <end position="163"/>
    </location>
</feature>
<dbReference type="AlphaFoldDB" id="A0A0C9T4C6"/>
<keyword evidence="1" id="KW-1133">Transmembrane helix</keyword>
<name>A0A0C9T4C6_PAXIN</name>
<dbReference type="EMBL" id="KN820434">
    <property type="protein sequence ID" value="KIJ06233.1"/>
    <property type="molecule type" value="Genomic_DNA"/>
</dbReference>